<evidence type="ECO:0000313" key="2">
    <source>
        <dbReference type="EMBL" id="SNR99013.1"/>
    </source>
</evidence>
<feature type="transmembrane region" description="Helical" evidence="1">
    <location>
        <begin position="135"/>
        <end position="154"/>
    </location>
</feature>
<evidence type="ECO:0000313" key="3">
    <source>
        <dbReference type="Proteomes" id="UP000198304"/>
    </source>
</evidence>
<dbReference type="EMBL" id="FZOJ01000002">
    <property type="protein sequence ID" value="SNR99013.1"/>
    <property type="molecule type" value="Genomic_DNA"/>
</dbReference>
<evidence type="ECO:0000256" key="1">
    <source>
        <dbReference type="SAM" id="Phobius"/>
    </source>
</evidence>
<dbReference type="Proteomes" id="UP000198304">
    <property type="component" value="Unassembled WGS sequence"/>
</dbReference>
<dbReference type="AlphaFoldDB" id="A0A239AVM2"/>
<feature type="transmembrane region" description="Helical" evidence="1">
    <location>
        <begin position="68"/>
        <end position="94"/>
    </location>
</feature>
<feature type="transmembrane region" description="Helical" evidence="1">
    <location>
        <begin position="6"/>
        <end position="29"/>
    </location>
</feature>
<dbReference type="RefSeq" id="WP_089281439.1">
    <property type="nucleotide sequence ID" value="NZ_FZOJ01000002.1"/>
</dbReference>
<accession>A0A239AVM2</accession>
<gene>
    <name evidence="2" type="ORF">SAMN05446037_1002259</name>
</gene>
<name>A0A239AVM2_9FIRM</name>
<feature type="transmembrane region" description="Helical" evidence="1">
    <location>
        <begin position="100"/>
        <end position="123"/>
    </location>
</feature>
<proteinExistence type="predicted"/>
<keyword evidence="1" id="KW-0812">Transmembrane</keyword>
<sequence>MELNPWLSSVISIIPYIMAFMMICGLYYIGYFYINKRKQAASSSIDLETSEIIYFFGVGIKKRTINKLFLALSSLPLLVYPLVLMGTIVSLAALGGAKNIFVILPGLLFFLYIISYLPIYIICVIRYSKKRDESILFSIFPLIYITPILILIFFF</sequence>
<reference evidence="2 3" key="1">
    <citation type="submission" date="2017-06" db="EMBL/GenBank/DDBJ databases">
        <authorList>
            <person name="Kim H.J."/>
            <person name="Triplett B.A."/>
        </authorList>
    </citation>
    <scope>NUCLEOTIDE SEQUENCE [LARGE SCALE GENOMIC DNA]</scope>
    <source>
        <strain evidence="2 3">SCA</strain>
    </source>
</reference>
<organism evidence="2 3">
    <name type="scientific">Anaerovirgula multivorans</name>
    <dbReference type="NCBI Taxonomy" id="312168"/>
    <lineage>
        <taxon>Bacteria</taxon>
        <taxon>Bacillati</taxon>
        <taxon>Bacillota</taxon>
        <taxon>Clostridia</taxon>
        <taxon>Peptostreptococcales</taxon>
        <taxon>Natronincolaceae</taxon>
        <taxon>Anaerovirgula</taxon>
    </lineage>
</organism>
<keyword evidence="3" id="KW-1185">Reference proteome</keyword>
<protein>
    <submittedName>
        <fullName evidence="2">Uncharacterized protein</fullName>
    </submittedName>
</protein>
<keyword evidence="1" id="KW-1133">Transmembrane helix</keyword>
<keyword evidence="1" id="KW-0472">Membrane</keyword>